<gene>
    <name evidence="1" type="ORF">PJ311_11390</name>
</gene>
<name>A0ABT4X4I7_9BACI</name>
<evidence type="ECO:0000313" key="2">
    <source>
        <dbReference type="Proteomes" id="UP001211894"/>
    </source>
</evidence>
<evidence type="ECO:0000313" key="1">
    <source>
        <dbReference type="EMBL" id="MDA7027213.1"/>
    </source>
</evidence>
<dbReference type="RefSeq" id="WP_271341059.1">
    <property type="nucleotide sequence ID" value="NZ_JAQKAB010000007.1"/>
</dbReference>
<accession>A0ABT4X4I7</accession>
<organism evidence="1 2">
    <name type="scientific">Bacillus changyiensis</name>
    <dbReference type="NCBI Taxonomy" id="3004103"/>
    <lineage>
        <taxon>Bacteria</taxon>
        <taxon>Bacillati</taxon>
        <taxon>Bacillota</taxon>
        <taxon>Bacilli</taxon>
        <taxon>Bacillales</taxon>
        <taxon>Bacillaceae</taxon>
        <taxon>Bacillus</taxon>
    </lineage>
</organism>
<keyword evidence="2" id="KW-1185">Reference proteome</keyword>
<sequence>MNISYLRLLEIGGALLKLSAVILGIAGAEVLNIPFVRMDLAPFAVGFCGFL</sequence>
<proteinExistence type="predicted"/>
<reference evidence="1 2" key="1">
    <citation type="submission" date="2023-01" db="EMBL/GenBank/DDBJ databases">
        <title>Bacillus changyiensis sp. nov., isolated from a coastal deposit.</title>
        <authorList>
            <person name="Xiao G."/>
            <person name="Lai Q."/>
            <person name="Hu Z."/>
            <person name="Shao Z."/>
        </authorList>
    </citation>
    <scope>NUCLEOTIDE SEQUENCE [LARGE SCALE GENOMIC DNA]</scope>
    <source>
        <strain evidence="1 2">CLL-7-23</strain>
    </source>
</reference>
<comment type="caution">
    <text evidence="1">The sequence shown here is derived from an EMBL/GenBank/DDBJ whole genome shotgun (WGS) entry which is preliminary data.</text>
</comment>
<protein>
    <submittedName>
        <fullName evidence="1">Uncharacterized protein</fullName>
    </submittedName>
</protein>
<dbReference type="EMBL" id="JAQKAB010000007">
    <property type="protein sequence ID" value="MDA7027213.1"/>
    <property type="molecule type" value="Genomic_DNA"/>
</dbReference>
<dbReference type="Proteomes" id="UP001211894">
    <property type="component" value="Unassembled WGS sequence"/>
</dbReference>